<dbReference type="Proteomes" id="UP000177152">
    <property type="component" value="Unassembled WGS sequence"/>
</dbReference>
<protein>
    <submittedName>
        <fullName evidence="1">Uncharacterized protein</fullName>
    </submittedName>
</protein>
<proteinExistence type="predicted"/>
<evidence type="ECO:0000313" key="2">
    <source>
        <dbReference type="Proteomes" id="UP000177152"/>
    </source>
</evidence>
<evidence type="ECO:0000313" key="1">
    <source>
        <dbReference type="EMBL" id="OGZ94238.1"/>
    </source>
</evidence>
<name>A0A1G2K730_9BACT</name>
<sequence length="151" mass="17377">MKETLTFFVIVSGIFALSLLPDRGIALAAEPADTIDKIIKSASEQAAEEKRNEEIVKTLEKQTGTICWMIEREKNTYCRPLLEKLMWHPDVLKVIWTLRDRGIVIGISGYRGDGILVERGSVSISPDMAYYMSEIRKFLGLNPYWPYWEYK</sequence>
<dbReference type="AlphaFoldDB" id="A0A1G2K730"/>
<comment type="caution">
    <text evidence="1">The sequence shown here is derived from an EMBL/GenBank/DDBJ whole genome shotgun (WGS) entry which is preliminary data.</text>
</comment>
<organism evidence="1 2">
    <name type="scientific">Candidatus Sungbacteria bacterium RIFCSPHIGHO2_01_FULL_47_32</name>
    <dbReference type="NCBI Taxonomy" id="1802264"/>
    <lineage>
        <taxon>Bacteria</taxon>
        <taxon>Candidatus Sungiibacteriota</taxon>
    </lineage>
</organism>
<accession>A0A1G2K730</accession>
<dbReference type="EMBL" id="MHQC01000039">
    <property type="protein sequence ID" value="OGZ94238.1"/>
    <property type="molecule type" value="Genomic_DNA"/>
</dbReference>
<gene>
    <name evidence="1" type="ORF">A2633_05495</name>
</gene>
<reference evidence="1 2" key="1">
    <citation type="journal article" date="2016" name="Nat. Commun.">
        <title>Thousands of microbial genomes shed light on interconnected biogeochemical processes in an aquifer system.</title>
        <authorList>
            <person name="Anantharaman K."/>
            <person name="Brown C.T."/>
            <person name="Hug L.A."/>
            <person name="Sharon I."/>
            <person name="Castelle C.J."/>
            <person name="Probst A.J."/>
            <person name="Thomas B.C."/>
            <person name="Singh A."/>
            <person name="Wilkins M.J."/>
            <person name="Karaoz U."/>
            <person name="Brodie E.L."/>
            <person name="Williams K.H."/>
            <person name="Hubbard S.S."/>
            <person name="Banfield J.F."/>
        </authorList>
    </citation>
    <scope>NUCLEOTIDE SEQUENCE [LARGE SCALE GENOMIC DNA]</scope>
</reference>